<keyword evidence="6" id="KW-0539">Nucleus</keyword>
<gene>
    <name evidence="7" type="ORF">JZ751_026477</name>
</gene>
<dbReference type="Proteomes" id="UP000824540">
    <property type="component" value="Unassembled WGS sequence"/>
</dbReference>
<dbReference type="AlphaFoldDB" id="A0A8T2PC50"/>
<keyword evidence="5" id="KW-0862">Zinc</keyword>
<keyword evidence="3" id="KW-0677">Repeat</keyword>
<keyword evidence="2" id="KW-0479">Metal-binding</keyword>
<evidence type="ECO:0000256" key="6">
    <source>
        <dbReference type="ARBA" id="ARBA00023242"/>
    </source>
</evidence>
<comment type="caution">
    <text evidence="7">The sequence shown here is derived from an EMBL/GenBank/DDBJ whole genome shotgun (WGS) entry which is preliminary data.</text>
</comment>
<dbReference type="GO" id="GO:0008270">
    <property type="term" value="F:zinc ion binding"/>
    <property type="evidence" value="ECO:0007669"/>
    <property type="project" value="UniProtKB-KW"/>
</dbReference>
<evidence type="ECO:0000256" key="5">
    <source>
        <dbReference type="ARBA" id="ARBA00022833"/>
    </source>
</evidence>
<dbReference type="PANTHER" id="PTHR23067">
    <property type="entry name" value="DOUBLE-STRANDED RNA-BINDING ZINC FINGER PROTEIN"/>
    <property type="match status" value="1"/>
</dbReference>
<dbReference type="EMBL" id="JAFBMS010000008">
    <property type="protein sequence ID" value="KAG9350124.1"/>
    <property type="molecule type" value="Genomic_DNA"/>
</dbReference>
<proteinExistence type="predicted"/>
<evidence type="ECO:0000313" key="8">
    <source>
        <dbReference type="Proteomes" id="UP000824540"/>
    </source>
</evidence>
<evidence type="ECO:0000313" key="7">
    <source>
        <dbReference type="EMBL" id="KAG9350124.1"/>
    </source>
</evidence>
<evidence type="ECO:0000256" key="2">
    <source>
        <dbReference type="ARBA" id="ARBA00022723"/>
    </source>
</evidence>
<dbReference type="OrthoDB" id="8911708at2759"/>
<dbReference type="GO" id="GO:0005634">
    <property type="term" value="C:nucleus"/>
    <property type="evidence" value="ECO:0007669"/>
    <property type="project" value="UniProtKB-SubCell"/>
</dbReference>
<dbReference type="InterPro" id="IPR051845">
    <property type="entry name" value="Znf385"/>
</dbReference>
<name>A0A8T2PC50_9TELE</name>
<dbReference type="PANTHER" id="PTHR23067:SF6">
    <property type="entry name" value="ZINC FINGER PROTEIN 385C"/>
    <property type="match status" value="1"/>
</dbReference>
<evidence type="ECO:0000256" key="1">
    <source>
        <dbReference type="ARBA" id="ARBA00004123"/>
    </source>
</evidence>
<keyword evidence="4" id="KW-0863">Zinc-finger</keyword>
<evidence type="ECO:0000256" key="4">
    <source>
        <dbReference type="ARBA" id="ARBA00022771"/>
    </source>
</evidence>
<keyword evidence="8" id="KW-1185">Reference proteome</keyword>
<organism evidence="7 8">
    <name type="scientific">Albula glossodonta</name>
    <name type="common">roundjaw bonefish</name>
    <dbReference type="NCBI Taxonomy" id="121402"/>
    <lineage>
        <taxon>Eukaryota</taxon>
        <taxon>Metazoa</taxon>
        <taxon>Chordata</taxon>
        <taxon>Craniata</taxon>
        <taxon>Vertebrata</taxon>
        <taxon>Euteleostomi</taxon>
        <taxon>Actinopterygii</taxon>
        <taxon>Neopterygii</taxon>
        <taxon>Teleostei</taxon>
        <taxon>Albuliformes</taxon>
        <taxon>Albulidae</taxon>
        <taxon>Albula</taxon>
    </lineage>
</organism>
<evidence type="ECO:0000256" key="3">
    <source>
        <dbReference type="ARBA" id="ARBA00022737"/>
    </source>
</evidence>
<protein>
    <submittedName>
        <fullName evidence="7">Uncharacterized protein</fullName>
    </submittedName>
</protein>
<sequence>MTLKIDPALKSVFTFSSPSSGRPLQPQLDLKHFLPFRLNGSSPLSLFPNFNTVSPIPSAHCNRVHAQAISSPVISELPQLNAPVSHTTYTVI</sequence>
<reference evidence="7" key="1">
    <citation type="thesis" date="2021" institute="BYU ScholarsArchive" country="Provo, UT, USA">
        <title>Applications of and Algorithms for Genome Assembly and Genomic Analyses with an Emphasis on Marine Teleosts.</title>
        <authorList>
            <person name="Pickett B.D."/>
        </authorList>
    </citation>
    <scope>NUCLEOTIDE SEQUENCE</scope>
    <source>
        <strain evidence="7">HI-2016</strain>
    </source>
</reference>
<accession>A0A8T2PC50</accession>
<comment type="subcellular location">
    <subcellularLocation>
        <location evidence="1">Nucleus</location>
    </subcellularLocation>
</comment>